<accession>X1S2Y6</accession>
<dbReference type="EMBL" id="BARV01043329">
    <property type="protein sequence ID" value="GAI62164.1"/>
    <property type="molecule type" value="Genomic_DNA"/>
</dbReference>
<keyword evidence="1" id="KW-0472">Membrane</keyword>
<feature type="non-terminal residue" evidence="2">
    <location>
        <position position="1"/>
    </location>
</feature>
<keyword evidence="1" id="KW-0812">Transmembrane</keyword>
<evidence type="ECO:0000313" key="2">
    <source>
        <dbReference type="EMBL" id="GAI62164.1"/>
    </source>
</evidence>
<keyword evidence="1" id="KW-1133">Transmembrane helix</keyword>
<proteinExistence type="predicted"/>
<protein>
    <submittedName>
        <fullName evidence="2">Uncharacterized protein</fullName>
    </submittedName>
</protein>
<reference evidence="2" key="1">
    <citation type="journal article" date="2014" name="Front. Microbiol.">
        <title>High frequency of phylogenetically diverse reductive dehalogenase-homologous genes in deep subseafloor sedimentary metagenomes.</title>
        <authorList>
            <person name="Kawai M."/>
            <person name="Futagami T."/>
            <person name="Toyoda A."/>
            <person name="Takaki Y."/>
            <person name="Nishi S."/>
            <person name="Hori S."/>
            <person name="Arai W."/>
            <person name="Tsubouchi T."/>
            <person name="Morono Y."/>
            <person name="Uchiyama I."/>
            <person name="Ito T."/>
            <person name="Fujiyama A."/>
            <person name="Inagaki F."/>
            <person name="Takami H."/>
        </authorList>
    </citation>
    <scope>NUCLEOTIDE SEQUENCE</scope>
    <source>
        <strain evidence="2">Expedition CK06-06</strain>
    </source>
</reference>
<name>X1S2Y6_9ZZZZ</name>
<gene>
    <name evidence="2" type="ORF">S06H3_64728</name>
</gene>
<evidence type="ECO:0000256" key="1">
    <source>
        <dbReference type="SAM" id="Phobius"/>
    </source>
</evidence>
<feature type="transmembrane region" description="Helical" evidence="1">
    <location>
        <begin position="27"/>
        <end position="47"/>
    </location>
</feature>
<dbReference type="AlphaFoldDB" id="X1S2Y6"/>
<organism evidence="2">
    <name type="scientific">marine sediment metagenome</name>
    <dbReference type="NCBI Taxonomy" id="412755"/>
    <lineage>
        <taxon>unclassified sequences</taxon>
        <taxon>metagenomes</taxon>
        <taxon>ecological metagenomes</taxon>
    </lineage>
</organism>
<comment type="caution">
    <text evidence="2">The sequence shown here is derived from an EMBL/GenBank/DDBJ whole genome shotgun (WGS) entry which is preliminary data.</text>
</comment>
<sequence>IIFSSLIEESSLAYAAGSEGFWGLGKAGLITTIVVAVVLIATVAWLINGTKKRD</sequence>